<dbReference type="InterPro" id="IPR006037">
    <property type="entry name" value="RCK_C"/>
</dbReference>
<feature type="domain" description="RCK N-terminal" evidence="1">
    <location>
        <begin position="2"/>
        <end position="118"/>
    </location>
</feature>
<feature type="domain" description="RCK C-terminal" evidence="2">
    <location>
        <begin position="135"/>
        <end position="218"/>
    </location>
</feature>
<reference evidence="4" key="1">
    <citation type="submission" date="2016-10" db="EMBL/GenBank/DDBJ databases">
        <authorList>
            <person name="Varghese N."/>
            <person name="Submissions S."/>
        </authorList>
    </citation>
    <scope>NUCLEOTIDE SEQUENCE [LARGE SCALE GENOMIC DNA]</scope>
    <source>
        <strain evidence="4">S9</strain>
    </source>
</reference>
<dbReference type="PROSITE" id="PS51202">
    <property type="entry name" value="RCK_C"/>
    <property type="match status" value="1"/>
</dbReference>
<name>A0A1H9WZM6_9BACI</name>
<dbReference type="GO" id="GO:0006813">
    <property type="term" value="P:potassium ion transport"/>
    <property type="evidence" value="ECO:0007669"/>
    <property type="project" value="InterPro"/>
</dbReference>
<dbReference type="EMBL" id="FOGT01000022">
    <property type="protein sequence ID" value="SES39305.1"/>
    <property type="molecule type" value="Genomic_DNA"/>
</dbReference>
<dbReference type="Gene3D" id="3.40.50.720">
    <property type="entry name" value="NAD(P)-binding Rossmann-like Domain"/>
    <property type="match status" value="1"/>
</dbReference>
<evidence type="ECO:0000259" key="2">
    <source>
        <dbReference type="PROSITE" id="PS51202"/>
    </source>
</evidence>
<dbReference type="SUPFAM" id="SSF116726">
    <property type="entry name" value="TrkA C-terminal domain-like"/>
    <property type="match status" value="1"/>
</dbReference>
<dbReference type="SUPFAM" id="SSF51735">
    <property type="entry name" value="NAD(P)-binding Rossmann-fold domains"/>
    <property type="match status" value="1"/>
</dbReference>
<organism evidence="3 4">
    <name type="scientific">Salipaludibacillus aurantiacus</name>
    <dbReference type="NCBI Taxonomy" id="1601833"/>
    <lineage>
        <taxon>Bacteria</taxon>
        <taxon>Bacillati</taxon>
        <taxon>Bacillota</taxon>
        <taxon>Bacilli</taxon>
        <taxon>Bacillales</taxon>
        <taxon>Bacillaceae</taxon>
    </lineage>
</organism>
<accession>A0A1H9WZM6</accession>
<dbReference type="InterPro" id="IPR036721">
    <property type="entry name" value="RCK_C_sf"/>
</dbReference>
<proteinExistence type="predicted"/>
<dbReference type="Pfam" id="PF02254">
    <property type="entry name" value="TrkA_N"/>
    <property type="match status" value="1"/>
</dbReference>
<dbReference type="InterPro" id="IPR050721">
    <property type="entry name" value="Trk_Ktr_HKT_K-transport"/>
</dbReference>
<dbReference type="RefSeq" id="WP_093055554.1">
    <property type="nucleotide sequence ID" value="NZ_FOGT01000022.1"/>
</dbReference>
<dbReference type="PANTHER" id="PTHR43833:SF7">
    <property type="entry name" value="KTR SYSTEM POTASSIUM UPTAKE PROTEIN C"/>
    <property type="match status" value="1"/>
</dbReference>
<evidence type="ECO:0000313" key="4">
    <source>
        <dbReference type="Proteomes" id="UP000198571"/>
    </source>
</evidence>
<evidence type="ECO:0000313" key="3">
    <source>
        <dbReference type="EMBL" id="SES39305.1"/>
    </source>
</evidence>
<dbReference type="PROSITE" id="PS51201">
    <property type="entry name" value="RCK_N"/>
    <property type="match status" value="1"/>
</dbReference>
<protein>
    <submittedName>
        <fullName evidence="3">Trk system potassium uptake protein TrkA</fullName>
    </submittedName>
</protein>
<dbReference type="Proteomes" id="UP000198571">
    <property type="component" value="Unassembled WGS sequence"/>
</dbReference>
<sequence length="218" mass="24513">MKKQFAIIGLGRFGQSVCRELYHLGHEVLAIDKNEKKIEDASSYATHTLLADGTDEAALKQIGIRNFEHVIVAIAEDIQASILCTLHLKDMNVPKVWVKAQNSYHHKVLEKIGADRIFHPEHDMGNRIAQFLTSQKVIDYIDLSADYSIVEVITTSKVEGKSLIELDIRARFGCTILAIKQNGKVNITPNPNDELHKGDILIMIGSKQDLRRFQDEAL</sequence>
<dbReference type="AlphaFoldDB" id="A0A1H9WZM6"/>
<dbReference type="PANTHER" id="PTHR43833">
    <property type="entry name" value="POTASSIUM CHANNEL PROTEIN 2-RELATED-RELATED"/>
    <property type="match status" value="1"/>
</dbReference>
<dbReference type="Gene3D" id="3.30.70.1450">
    <property type="entry name" value="Regulator of K+ conductance, C-terminal domain"/>
    <property type="match status" value="1"/>
</dbReference>
<dbReference type="Pfam" id="PF02080">
    <property type="entry name" value="TrkA_C"/>
    <property type="match status" value="1"/>
</dbReference>
<dbReference type="InterPro" id="IPR003148">
    <property type="entry name" value="RCK_N"/>
</dbReference>
<keyword evidence="4" id="KW-1185">Reference proteome</keyword>
<gene>
    <name evidence="3" type="ORF">SAMN05518684_12214</name>
</gene>
<dbReference type="InterPro" id="IPR036291">
    <property type="entry name" value="NAD(P)-bd_dom_sf"/>
</dbReference>
<dbReference type="OrthoDB" id="9776294at2"/>
<evidence type="ECO:0000259" key="1">
    <source>
        <dbReference type="PROSITE" id="PS51201"/>
    </source>
</evidence>
<dbReference type="STRING" id="1601833.SAMN05518684_12214"/>
<dbReference type="GO" id="GO:0008324">
    <property type="term" value="F:monoatomic cation transmembrane transporter activity"/>
    <property type="evidence" value="ECO:0007669"/>
    <property type="project" value="InterPro"/>
</dbReference>